<gene>
    <name evidence="2" type="ORF">BT96DRAFT_1066623</name>
</gene>
<protein>
    <submittedName>
        <fullName evidence="2">Uncharacterized protein</fullName>
    </submittedName>
</protein>
<accession>A0A6A4GWM6</accession>
<feature type="transmembrane region" description="Helical" evidence="1">
    <location>
        <begin position="7"/>
        <end position="30"/>
    </location>
</feature>
<dbReference type="Proteomes" id="UP000799118">
    <property type="component" value="Unassembled WGS sequence"/>
</dbReference>
<evidence type="ECO:0000313" key="2">
    <source>
        <dbReference type="EMBL" id="KAE9389846.1"/>
    </source>
</evidence>
<proteinExistence type="predicted"/>
<keyword evidence="1" id="KW-0472">Membrane</keyword>
<sequence>MTHLQLLLIISWTAICSVVLLVVHGLLFKFELVGNDDDSLEVTDNKPKPPHVFAALRFLGCLVIFGLEVAEAVKDRRVGESQLKDIDVILCLVFAYTTVLALLALLLHTTTPRWSILYKRHVNTVLLVALGVYGSDQCLLETWR</sequence>
<keyword evidence="1" id="KW-0812">Transmembrane</keyword>
<dbReference type="AlphaFoldDB" id="A0A6A4GWM6"/>
<reference evidence="2" key="1">
    <citation type="journal article" date="2019" name="Environ. Microbiol.">
        <title>Fungal ecological strategies reflected in gene transcription - a case study of two litter decomposers.</title>
        <authorList>
            <person name="Barbi F."/>
            <person name="Kohler A."/>
            <person name="Barry K."/>
            <person name="Baskaran P."/>
            <person name="Daum C."/>
            <person name="Fauchery L."/>
            <person name="Ihrmark K."/>
            <person name="Kuo A."/>
            <person name="LaButti K."/>
            <person name="Lipzen A."/>
            <person name="Morin E."/>
            <person name="Grigoriev I.V."/>
            <person name="Henrissat B."/>
            <person name="Lindahl B."/>
            <person name="Martin F."/>
        </authorList>
    </citation>
    <scope>NUCLEOTIDE SEQUENCE</scope>
    <source>
        <strain evidence="2">JB14</strain>
    </source>
</reference>
<feature type="transmembrane region" description="Helical" evidence="1">
    <location>
        <begin position="50"/>
        <end position="67"/>
    </location>
</feature>
<feature type="transmembrane region" description="Helical" evidence="1">
    <location>
        <begin position="88"/>
        <end position="107"/>
    </location>
</feature>
<evidence type="ECO:0000256" key="1">
    <source>
        <dbReference type="SAM" id="Phobius"/>
    </source>
</evidence>
<evidence type="ECO:0000313" key="3">
    <source>
        <dbReference type="Proteomes" id="UP000799118"/>
    </source>
</evidence>
<keyword evidence="3" id="KW-1185">Reference proteome</keyword>
<name>A0A6A4GWM6_9AGAR</name>
<dbReference type="EMBL" id="ML769680">
    <property type="protein sequence ID" value="KAE9389846.1"/>
    <property type="molecule type" value="Genomic_DNA"/>
</dbReference>
<keyword evidence="1" id="KW-1133">Transmembrane helix</keyword>
<organism evidence="2 3">
    <name type="scientific">Gymnopus androsaceus JB14</name>
    <dbReference type="NCBI Taxonomy" id="1447944"/>
    <lineage>
        <taxon>Eukaryota</taxon>
        <taxon>Fungi</taxon>
        <taxon>Dikarya</taxon>
        <taxon>Basidiomycota</taxon>
        <taxon>Agaricomycotina</taxon>
        <taxon>Agaricomycetes</taxon>
        <taxon>Agaricomycetidae</taxon>
        <taxon>Agaricales</taxon>
        <taxon>Marasmiineae</taxon>
        <taxon>Omphalotaceae</taxon>
        <taxon>Gymnopus</taxon>
    </lineage>
</organism>